<keyword evidence="1" id="KW-0812">Transmembrane</keyword>
<evidence type="ECO:0000256" key="1">
    <source>
        <dbReference type="SAM" id="Phobius"/>
    </source>
</evidence>
<organism evidence="2 3">
    <name type="scientific">Populus alba x Populus x berolinensis</name>
    <dbReference type="NCBI Taxonomy" id="444605"/>
    <lineage>
        <taxon>Eukaryota</taxon>
        <taxon>Viridiplantae</taxon>
        <taxon>Streptophyta</taxon>
        <taxon>Embryophyta</taxon>
        <taxon>Tracheophyta</taxon>
        <taxon>Spermatophyta</taxon>
        <taxon>Magnoliopsida</taxon>
        <taxon>eudicotyledons</taxon>
        <taxon>Gunneridae</taxon>
        <taxon>Pentapetalae</taxon>
        <taxon>rosids</taxon>
        <taxon>fabids</taxon>
        <taxon>Malpighiales</taxon>
        <taxon>Salicaceae</taxon>
        <taxon>Saliceae</taxon>
        <taxon>Populus</taxon>
    </lineage>
</organism>
<reference evidence="2" key="1">
    <citation type="journal article" date="2023" name="Mol. Ecol. Resour.">
        <title>Chromosome-level genome assembly of a triploid poplar Populus alba 'Berolinensis'.</title>
        <authorList>
            <person name="Chen S."/>
            <person name="Yu Y."/>
            <person name="Wang X."/>
            <person name="Wang S."/>
            <person name="Zhang T."/>
            <person name="Zhou Y."/>
            <person name="He R."/>
            <person name="Meng N."/>
            <person name="Wang Y."/>
            <person name="Liu W."/>
            <person name="Liu Z."/>
            <person name="Liu J."/>
            <person name="Guo Q."/>
            <person name="Huang H."/>
            <person name="Sederoff R.R."/>
            <person name="Wang G."/>
            <person name="Qu G."/>
            <person name="Chen S."/>
        </authorList>
    </citation>
    <scope>NUCLEOTIDE SEQUENCE</scope>
    <source>
        <strain evidence="2">SC-2020</strain>
    </source>
</reference>
<dbReference type="EMBL" id="JAQIZT010000019">
    <property type="protein sequence ID" value="KAJ6952827.1"/>
    <property type="molecule type" value="Genomic_DNA"/>
</dbReference>
<feature type="transmembrane region" description="Helical" evidence="1">
    <location>
        <begin position="31"/>
        <end position="49"/>
    </location>
</feature>
<evidence type="ECO:0000313" key="2">
    <source>
        <dbReference type="EMBL" id="KAJ6952827.1"/>
    </source>
</evidence>
<keyword evidence="1" id="KW-1133">Transmembrane helix</keyword>
<name>A0AAD6PPT3_9ROSI</name>
<keyword evidence="1" id="KW-0472">Membrane</keyword>
<dbReference type="Proteomes" id="UP001164929">
    <property type="component" value="Chromosome 19"/>
</dbReference>
<protein>
    <submittedName>
        <fullName evidence="2">Uncharacterized protein</fullName>
    </submittedName>
</protein>
<accession>A0AAD6PPT3</accession>
<sequence length="54" mass="6453">MEVVADFEKLDPCTVMNPPHRTQESFTLHAWLNYMFNNCIAILLFRYYFNSSCM</sequence>
<keyword evidence="3" id="KW-1185">Reference proteome</keyword>
<gene>
    <name evidence="2" type="ORF">NC653_041844</name>
</gene>
<dbReference type="AlphaFoldDB" id="A0AAD6PPT3"/>
<evidence type="ECO:0000313" key="3">
    <source>
        <dbReference type="Proteomes" id="UP001164929"/>
    </source>
</evidence>
<proteinExistence type="predicted"/>
<comment type="caution">
    <text evidence="2">The sequence shown here is derived from an EMBL/GenBank/DDBJ whole genome shotgun (WGS) entry which is preliminary data.</text>
</comment>